<dbReference type="Gene3D" id="3.40.50.10540">
    <property type="entry name" value="Crotonobetainyl-coa:carnitine coa-transferase, domain 1"/>
    <property type="match status" value="1"/>
</dbReference>
<dbReference type="EMBL" id="AP014685">
    <property type="protein sequence ID" value="BAR61730.1"/>
    <property type="molecule type" value="Genomic_DNA"/>
</dbReference>
<dbReference type="PANTHER" id="PTHR48207">
    <property type="entry name" value="SUCCINATE--HYDROXYMETHYLGLUTARATE COA-TRANSFERASE"/>
    <property type="match status" value="1"/>
</dbReference>
<gene>
    <name evidence="2" type="ORF">NK6_8581</name>
</gene>
<sequence length="419" mass="45530">MQSDRSQSTSRRSGPLAGLKVIDLTHVMAGPTCTLMLADMGADVIKIEKWPNGDDTRHSVPPKIGDEAASFLMMNRNKRGIVLDLKTDGGKKVLRRLIADADVLVENFAPGAMERLGFGYEDLHKQYPTLIYCSLSGFGRTGPYKHRRGFDLVAQAMSGIMSFTGERPDGPPVKCGPPLSDITAGLLASMGILAAYTHRLKTGEGQWVETSLYEAALVQTYWQSTIALAAGTAPRAMGSAHPLNAPYQAFEASDGWLVVGGANKKHWLLMLEALGASELASDPRFVTGADRMAHLKELEAVLSERFRTRSRAYWLAALDEKGVPCGPVHDMLEALRDPQTLAREMVVEVEHSTLGPVKTIGLPVKFSETPGKVLSGAPVYGEHTREVLAEHGFDQKQIEALEQEGAIVSAADRREERVA</sequence>
<dbReference type="InterPro" id="IPR044855">
    <property type="entry name" value="CoA-Trfase_III_dom3_sf"/>
</dbReference>
<dbReference type="InterPro" id="IPR050483">
    <property type="entry name" value="CoA-transferase_III_domain"/>
</dbReference>
<reference evidence="2 3" key="1">
    <citation type="submission" date="2014-11" db="EMBL/GenBank/DDBJ databases">
        <title>Symbiosis island explosion on the genome of extra-slow-growing strains of soybean bradyrhizobia with massive insertion sequences.</title>
        <authorList>
            <person name="Iida T."/>
            <person name="Minamisawa K."/>
        </authorList>
    </citation>
    <scope>NUCLEOTIDE SEQUENCE [LARGE SCALE GENOMIC DNA]</scope>
    <source>
        <strain evidence="2 3">NK6</strain>
    </source>
</reference>
<accession>A0A0E3VWY7</accession>
<evidence type="ECO:0000256" key="1">
    <source>
        <dbReference type="ARBA" id="ARBA00022679"/>
    </source>
</evidence>
<dbReference type="Pfam" id="PF02515">
    <property type="entry name" value="CoA_transf_3"/>
    <property type="match status" value="1"/>
</dbReference>
<dbReference type="GO" id="GO:0008410">
    <property type="term" value="F:CoA-transferase activity"/>
    <property type="evidence" value="ECO:0007669"/>
    <property type="project" value="TreeGrafter"/>
</dbReference>
<organism evidence="2 3">
    <name type="scientific">Bradyrhizobium diazoefficiens</name>
    <dbReference type="NCBI Taxonomy" id="1355477"/>
    <lineage>
        <taxon>Bacteria</taxon>
        <taxon>Pseudomonadati</taxon>
        <taxon>Pseudomonadota</taxon>
        <taxon>Alphaproteobacteria</taxon>
        <taxon>Hyphomicrobiales</taxon>
        <taxon>Nitrobacteraceae</taxon>
        <taxon>Bradyrhizobium</taxon>
    </lineage>
</organism>
<name>A0A0E3VWY7_9BRAD</name>
<dbReference type="Proteomes" id="UP000063308">
    <property type="component" value="Chromosome"/>
</dbReference>
<dbReference type="InterPro" id="IPR003673">
    <property type="entry name" value="CoA-Trfase_fam_III"/>
</dbReference>
<evidence type="ECO:0000313" key="3">
    <source>
        <dbReference type="Proteomes" id="UP000063308"/>
    </source>
</evidence>
<keyword evidence="1" id="KW-0808">Transferase</keyword>
<evidence type="ECO:0000313" key="2">
    <source>
        <dbReference type="EMBL" id="BAR61730.1"/>
    </source>
</evidence>
<dbReference type="SUPFAM" id="SSF89796">
    <property type="entry name" value="CoA-transferase family III (CaiB/BaiF)"/>
    <property type="match status" value="1"/>
</dbReference>
<dbReference type="PANTHER" id="PTHR48207:SF4">
    <property type="entry name" value="BLL6097 PROTEIN"/>
    <property type="match status" value="1"/>
</dbReference>
<evidence type="ECO:0008006" key="4">
    <source>
        <dbReference type="Google" id="ProtNLM"/>
    </source>
</evidence>
<dbReference type="Gene3D" id="3.30.1540.10">
    <property type="entry name" value="formyl-coa transferase, domain 3"/>
    <property type="match status" value="1"/>
</dbReference>
<protein>
    <recommendedName>
        <fullName evidence="4">CoA transferase</fullName>
    </recommendedName>
</protein>
<dbReference type="AlphaFoldDB" id="A0A0E3VWY7"/>
<dbReference type="InterPro" id="IPR023606">
    <property type="entry name" value="CoA-Trfase_III_dom_1_sf"/>
</dbReference>
<proteinExistence type="predicted"/>